<dbReference type="Proteomes" id="UP001310386">
    <property type="component" value="Unassembled WGS sequence"/>
</dbReference>
<gene>
    <name evidence="2" type="ORF">VF724_19735</name>
</gene>
<comment type="caution">
    <text evidence="2">The sequence shown here is derived from an EMBL/GenBank/DDBJ whole genome shotgun (WGS) entry which is preliminary data.</text>
</comment>
<keyword evidence="1" id="KW-0812">Transmembrane</keyword>
<evidence type="ECO:0000313" key="2">
    <source>
        <dbReference type="EMBL" id="MEB3103851.1"/>
    </source>
</evidence>
<proteinExistence type="predicted"/>
<dbReference type="RefSeq" id="WP_371755978.1">
    <property type="nucleotide sequence ID" value="NZ_JAYJLD010000054.1"/>
</dbReference>
<organism evidence="2 3">
    <name type="scientific">Ferviditalea candida</name>
    <dbReference type="NCBI Taxonomy" id="3108399"/>
    <lineage>
        <taxon>Bacteria</taxon>
        <taxon>Bacillati</taxon>
        <taxon>Bacillota</taxon>
        <taxon>Bacilli</taxon>
        <taxon>Bacillales</taxon>
        <taxon>Paenibacillaceae</taxon>
        <taxon>Ferviditalea</taxon>
    </lineage>
</organism>
<keyword evidence="1" id="KW-1133">Transmembrane helix</keyword>
<evidence type="ECO:0008006" key="4">
    <source>
        <dbReference type="Google" id="ProtNLM"/>
    </source>
</evidence>
<keyword evidence="3" id="KW-1185">Reference proteome</keyword>
<feature type="transmembrane region" description="Helical" evidence="1">
    <location>
        <begin position="6"/>
        <end position="29"/>
    </location>
</feature>
<keyword evidence="1" id="KW-0472">Membrane</keyword>
<name>A0ABU5ZQK4_9BACL</name>
<evidence type="ECO:0000256" key="1">
    <source>
        <dbReference type="SAM" id="Phobius"/>
    </source>
</evidence>
<protein>
    <recommendedName>
        <fullName evidence="4">Heme exporter protein D</fullName>
    </recommendedName>
</protein>
<dbReference type="EMBL" id="JAYJLD010000054">
    <property type="protein sequence ID" value="MEB3103851.1"/>
    <property type="molecule type" value="Genomic_DNA"/>
</dbReference>
<sequence>MSELMFNFYYWFTFIWGAAGMLFIAVVVIREIFMQMRSLSRGSNSRPETHVEMGEGQ</sequence>
<accession>A0ABU5ZQK4</accession>
<reference evidence="2" key="1">
    <citation type="submission" date="2023-12" db="EMBL/GenBank/DDBJ databases">
        <title>Fervidustalea candida gen. nov., sp. nov., a novel member of the family Paenibacillaceae isolated from a geothermal area.</title>
        <authorList>
            <person name="Li W.-J."/>
            <person name="Jiao J.-Y."/>
            <person name="Chen Y."/>
        </authorList>
    </citation>
    <scope>NUCLEOTIDE SEQUENCE</scope>
    <source>
        <strain evidence="2">SYSU GA230002</strain>
    </source>
</reference>
<evidence type="ECO:0000313" key="3">
    <source>
        <dbReference type="Proteomes" id="UP001310386"/>
    </source>
</evidence>